<dbReference type="PRINTS" id="PR00260">
    <property type="entry name" value="CHEMTRNSDUCR"/>
</dbReference>
<dbReference type="FunFam" id="1.10.287.950:FF:000001">
    <property type="entry name" value="Methyl-accepting chemotaxis sensory transducer"/>
    <property type="match status" value="1"/>
</dbReference>
<evidence type="ECO:0000256" key="3">
    <source>
        <dbReference type="ARBA" id="ARBA00022481"/>
    </source>
</evidence>
<dbReference type="PROSITE" id="PS50111">
    <property type="entry name" value="CHEMOTAXIS_TRANSDUC_2"/>
    <property type="match status" value="1"/>
</dbReference>
<evidence type="ECO:0000256" key="2">
    <source>
        <dbReference type="ARBA" id="ARBA00022475"/>
    </source>
</evidence>
<dbReference type="InterPro" id="IPR004089">
    <property type="entry name" value="MCPsignal_dom"/>
</dbReference>
<dbReference type="CDD" id="cd11386">
    <property type="entry name" value="MCP_signal"/>
    <property type="match status" value="1"/>
</dbReference>
<reference evidence="11" key="1">
    <citation type="submission" date="2020-05" db="EMBL/GenBank/DDBJ databases">
        <authorList>
            <person name="Delgado-Blas J."/>
        </authorList>
    </citation>
    <scope>NUCLEOTIDE SEQUENCE</scope>
    <source>
        <strain evidence="11">BB1454</strain>
    </source>
</reference>
<organism evidence="11 12">
    <name type="scientific">Comamonas aquatica</name>
    <dbReference type="NCBI Taxonomy" id="225991"/>
    <lineage>
        <taxon>Bacteria</taxon>
        <taxon>Pseudomonadati</taxon>
        <taxon>Pseudomonadota</taxon>
        <taxon>Betaproteobacteria</taxon>
        <taxon>Burkholderiales</taxon>
        <taxon>Comamonadaceae</taxon>
        <taxon>Comamonas</taxon>
    </lineage>
</organism>
<evidence type="ECO:0000256" key="8">
    <source>
        <dbReference type="PROSITE-ProRule" id="PRU00284"/>
    </source>
</evidence>
<dbReference type="PANTHER" id="PTHR43531">
    <property type="entry name" value="PROTEIN ICFG"/>
    <property type="match status" value="1"/>
</dbReference>
<dbReference type="SMART" id="SM00283">
    <property type="entry name" value="MA"/>
    <property type="match status" value="1"/>
</dbReference>
<evidence type="ECO:0000256" key="5">
    <source>
        <dbReference type="ARBA" id="ARBA00022989"/>
    </source>
</evidence>
<dbReference type="Pfam" id="PF17200">
    <property type="entry name" value="sCache_2"/>
    <property type="match status" value="1"/>
</dbReference>
<dbReference type="InterPro" id="IPR004090">
    <property type="entry name" value="Chemotax_Me-accpt_rcpt"/>
</dbReference>
<evidence type="ECO:0000256" key="7">
    <source>
        <dbReference type="ARBA" id="ARBA00029447"/>
    </source>
</evidence>
<comment type="similarity">
    <text evidence="7">Belongs to the methyl-accepting chemotaxis (MCP) protein family.</text>
</comment>
<keyword evidence="3" id="KW-0488">Methylation</keyword>
<evidence type="ECO:0000313" key="12">
    <source>
        <dbReference type="Proteomes" id="UP000834458"/>
    </source>
</evidence>
<evidence type="ECO:0000256" key="6">
    <source>
        <dbReference type="ARBA" id="ARBA00023136"/>
    </source>
</evidence>
<dbReference type="RefSeq" id="WP_239231419.1">
    <property type="nucleotide sequence ID" value="NZ_CAHPSC010000034.1"/>
</dbReference>
<sequence length="582" mass="62044">MNRLSFKSKIALMLATAIVALVITSVMTLLQERKLIIEARQEMLVTAVQGAHSIVEAYKHKADSGALSAEQAQQAAVDALRMSRYGGADGKAEYFYIWTLDSRGVMHPIKPEWEGKDMAGKIKDGEGIDLLKQISDALKASRDGRAFVMAQFMRPGEQTLTPKLQYAIKIDGWNWMVGSGLYMDDVNAAVRDVLIKNVGVVVLITLVVGGIGMVVFQSVMRQIGGEPAQAMEVMGLVAQGHLNVEIPAAPQGSMLNELDQMVAALRKLVSEVRTASDNIVNAASEIAQGNNDLAHRTEETASDLQANASSMDELSSTVKQTSEAAQTANKLASSAAEVADRGRQVVSQVVTTMAAINSSSAKISDIISVIDGIAFQTNILALNAAVEAARAGDQGRGFAVVAGEVRSLAQRSAEAAKEIKALITDSVAKVESGSGLVTSAGTTMGDIVDSVQRVSDIIGEIEAATGEQSQGIQVVTASMNRLDQMTQQNSALVEESTAAAASLREQANNLTKIVSVFQIESYVSGKISEIKVVKNPINPTYKNNNNLDPVISKKKFGAIKNQKTIAVNKSSKKDTADEWESF</sequence>
<dbReference type="SUPFAM" id="SSF58104">
    <property type="entry name" value="Methyl-accepting chemotaxis protein (MCP) signaling domain"/>
    <property type="match status" value="1"/>
</dbReference>
<comment type="subcellular location">
    <subcellularLocation>
        <location evidence="1">Cell membrane</location>
        <topology evidence="1">Multi-pass membrane protein</topology>
    </subcellularLocation>
</comment>
<dbReference type="Gene3D" id="1.10.287.950">
    <property type="entry name" value="Methyl-accepting chemotaxis protein"/>
    <property type="match status" value="1"/>
</dbReference>
<gene>
    <name evidence="11" type="primary">tsr_10</name>
    <name evidence="11" type="ORF">GHA_02389</name>
</gene>
<dbReference type="InterPro" id="IPR051310">
    <property type="entry name" value="MCP_chemotaxis"/>
</dbReference>
<dbReference type="GO" id="GO:0004888">
    <property type="term" value="F:transmembrane signaling receptor activity"/>
    <property type="evidence" value="ECO:0007669"/>
    <property type="project" value="InterPro"/>
</dbReference>
<dbReference type="EMBL" id="CAHPSC010000034">
    <property type="protein sequence ID" value="CAB5696306.1"/>
    <property type="molecule type" value="Genomic_DNA"/>
</dbReference>
<dbReference type="GO" id="GO:0007165">
    <property type="term" value="P:signal transduction"/>
    <property type="evidence" value="ECO:0007669"/>
    <property type="project" value="UniProtKB-KW"/>
</dbReference>
<feature type="transmembrane region" description="Helical" evidence="9">
    <location>
        <begin position="12"/>
        <end position="30"/>
    </location>
</feature>
<dbReference type="Pfam" id="PF00015">
    <property type="entry name" value="MCPsignal"/>
    <property type="match status" value="1"/>
</dbReference>
<keyword evidence="6 9" id="KW-0472">Membrane</keyword>
<proteinExistence type="inferred from homology"/>
<name>A0AA35DA30_9BURK</name>
<keyword evidence="8" id="KW-0807">Transducer</keyword>
<keyword evidence="4 9" id="KW-0812">Transmembrane</keyword>
<protein>
    <submittedName>
        <fullName evidence="11">Serine chemoreceptor protein</fullName>
    </submittedName>
</protein>
<evidence type="ECO:0000313" key="11">
    <source>
        <dbReference type="EMBL" id="CAB5696306.1"/>
    </source>
</evidence>
<dbReference type="Gene3D" id="3.30.450.20">
    <property type="entry name" value="PAS domain"/>
    <property type="match status" value="1"/>
</dbReference>
<feature type="transmembrane region" description="Helical" evidence="9">
    <location>
        <begin position="198"/>
        <end position="220"/>
    </location>
</feature>
<accession>A0AA35DA30</accession>
<dbReference type="Proteomes" id="UP000834458">
    <property type="component" value="Unassembled WGS sequence"/>
</dbReference>
<dbReference type="InterPro" id="IPR033480">
    <property type="entry name" value="sCache_2"/>
</dbReference>
<dbReference type="SMART" id="SM01049">
    <property type="entry name" value="Cache_2"/>
    <property type="match status" value="1"/>
</dbReference>
<dbReference type="PANTHER" id="PTHR43531:SF14">
    <property type="entry name" value="METHYL-ACCEPTING CHEMOTAXIS PROTEIN I-RELATED"/>
    <property type="match status" value="1"/>
</dbReference>
<evidence type="ECO:0000256" key="1">
    <source>
        <dbReference type="ARBA" id="ARBA00004651"/>
    </source>
</evidence>
<dbReference type="GO" id="GO:0005886">
    <property type="term" value="C:plasma membrane"/>
    <property type="evidence" value="ECO:0007669"/>
    <property type="project" value="UniProtKB-SubCell"/>
</dbReference>
<keyword evidence="5 9" id="KW-1133">Transmembrane helix</keyword>
<evidence type="ECO:0000256" key="9">
    <source>
        <dbReference type="SAM" id="Phobius"/>
    </source>
</evidence>
<evidence type="ECO:0000259" key="10">
    <source>
        <dbReference type="PROSITE" id="PS50111"/>
    </source>
</evidence>
<keyword evidence="2" id="KW-1003">Cell membrane</keyword>
<feature type="domain" description="Methyl-accepting transducer" evidence="10">
    <location>
        <begin position="275"/>
        <end position="504"/>
    </location>
</feature>
<comment type="caution">
    <text evidence="11">The sequence shown here is derived from an EMBL/GenBank/DDBJ whole genome shotgun (WGS) entry which is preliminary data.</text>
</comment>
<dbReference type="AlphaFoldDB" id="A0AA35DA30"/>
<dbReference type="GO" id="GO:0006935">
    <property type="term" value="P:chemotaxis"/>
    <property type="evidence" value="ECO:0007669"/>
    <property type="project" value="InterPro"/>
</dbReference>
<evidence type="ECO:0000256" key="4">
    <source>
        <dbReference type="ARBA" id="ARBA00022692"/>
    </source>
</evidence>